<name>A0AAJ1WR66_9BACL</name>
<dbReference type="Proteomes" id="UP001238450">
    <property type="component" value="Unassembled WGS sequence"/>
</dbReference>
<reference evidence="1 2" key="1">
    <citation type="submission" date="2023-07" db="EMBL/GenBank/DDBJ databases">
        <title>Genomic Encyclopedia of Type Strains, Phase IV (KMG-IV): sequencing the most valuable type-strain genomes for metagenomic binning, comparative biology and taxonomic classification.</title>
        <authorList>
            <person name="Goeker M."/>
        </authorList>
    </citation>
    <scope>NUCLEOTIDE SEQUENCE [LARGE SCALE GENOMIC DNA]</scope>
    <source>
        <strain evidence="1 2">DSM 46876</strain>
    </source>
</reference>
<dbReference type="EMBL" id="JAUSUV010000002">
    <property type="protein sequence ID" value="MDQ0416230.1"/>
    <property type="molecule type" value="Genomic_DNA"/>
</dbReference>
<protein>
    <submittedName>
        <fullName evidence="1">Uncharacterized protein</fullName>
    </submittedName>
</protein>
<comment type="caution">
    <text evidence="1">The sequence shown here is derived from an EMBL/GenBank/DDBJ whole genome shotgun (WGS) entry which is preliminary data.</text>
</comment>
<keyword evidence="2" id="KW-1185">Reference proteome</keyword>
<sequence length="59" mass="6534">MFSSYRSRFGAVYSDGREVEKEPDCVSGLIGEGECYLFPAHSAHKFAVSYLQSLLVANN</sequence>
<evidence type="ECO:0000313" key="1">
    <source>
        <dbReference type="EMBL" id="MDQ0416230.1"/>
    </source>
</evidence>
<gene>
    <name evidence="1" type="ORF">J2Z48_000394</name>
</gene>
<proteinExistence type="predicted"/>
<dbReference type="RefSeq" id="WP_307250503.1">
    <property type="nucleotide sequence ID" value="NZ_JAUSUV010000002.1"/>
</dbReference>
<evidence type="ECO:0000313" key="2">
    <source>
        <dbReference type="Proteomes" id="UP001238450"/>
    </source>
</evidence>
<dbReference type="AlphaFoldDB" id="A0AAJ1WR66"/>
<accession>A0AAJ1WR66</accession>
<organism evidence="1 2">
    <name type="scientific">Croceifilum oryzae</name>
    <dbReference type="NCBI Taxonomy" id="1553429"/>
    <lineage>
        <taxon>Bacteria</taxon>
        <taxon>Bacillati</taxon>
        <taxon>Bacillota</taxon>
        <taxon>Bacilli</taxon>
        <taxon>Bacillales</taxon>
        <taxon>Thermoactinomycetaceae</taxon>
        <taxon>Croceifilum</taxon>
    </lineage>
</organism>